<comment type="caution">
    <text evidence="1">The sequence shown here is derived from an EMBL/GenBank/DDBJ whole genome shotgun (WGS) entry which is preliminary data.</text>
</comment>
<reference evidence="1" key="1">
    <citation type="submission" date="2019-08" db="EMBL/GenBank/DDBJ databases">
        <authorList>
            <person name="Kucharzyk K."/>
            <person name="Murdoch R.W."/>
            <person name="Higgins S."/>
            <person name="Loffler F."/>
        </authorList>
    </citation>
    <scope>NUCLEOTIDE SEQUENCE</scope>
</reference>
<dbReference type="EMBL" id="VSSQ01136583">
    <property type="protein sequence ID" value="MPN60833.1"/>
    <property type="molecule type" value="Genomic_DNA"/>
</dbReference>
<evidence type="ECO:0000313" key="1">
    <source>
        <dbReference type="EMBL" id="MPN60833.1"/>
    </source>
</evidence>
<accession>A0A645JMI8</accession>
<gene>
    <name evidence="1" type="ORF">SDC9_208565</name>
</gene>
<protein>
    <submittedName>
        <fullName evidence="1">Uncharacterized protein</fullName>
    </submittedName>
</protein>
<dbReference type="AlphaFoldDB" id="A0A645JMI8"/>
<organism evidence="1">
    <name type="scientific">bioreactor metagenome</name>
    <dbReference type="NCBI Taxonomy" id="1076179"/>
    <lineage>
        <taxon>unclassified sequences</taxon>
        <taxon>metagenomes</taxon>
        <taxon>ecological metagenomes</taxon>
    </lineage>
</organism>
<sequence length="112" mass="12879">MSKFNSLMLAKLFMNSTSINGACGGEEELREKFYSDLYKATAVATDGETTYVDTSKFVAIITVYEHDNIVNFDIITKDDTMLKYNFFFNKSSVKDLGNYLRTVKRVDMKDFF</sequence>
<proteinExistence type="predicted"/>
<name>A0A645JMI8_9ZZZZ</name>